<keyword evidence="1" id="KW-0472">Membrane</keyword>
<comment type="caution">
    <text evidence="2">The sequence shown here is derived from an EMBL/GenBank/DDBJ whole genome shotgun (WGS) entry which is preliminary data.</text>
</comment>
<gene>
    <name evidence="2" type="ORF">ACJMK2_013453</name>
</gene>
<evidence type="ECO:0000256" key="1">
    <source>
        <dbReference type="SAM" id="Phobius"/>
    </source>
</evidence>
<organism evidence="2 3">
    <name type="scientific">Sinanodonta woodiana</name>
    <name type="common">Chinese pond mussel</name>
    <name type="synonym">Anodonta woodiana</name>
    <dbReference type="NCBI Taxonomy" id="1069815"/>
    <lineage>
        <taxon>Eukaryota</taxon>
        <taxon>Metazoa</taxon>
        <taxon>Spiralia</taxon>
        <taxon>Lophotrochozoa</taxon>
        <taxon>Mollusca</taxon>
        <taxon>Bivalvia</taxon>
        <taxon>Autobranchia</taxon>
        <taxon>Heteroconchia</taxon>
        <taxon>Palaeoheterodonta</taxon>
        <taxon>Unionida</taxon>
        <taxon>Unionoidea</taxon>
        <taxon>Unionidae</taxon>
        <taxon>Unioninae</taxon>
        <taxon>Sinanodonta</taxon>
    </lineage>
</organism>
<reference evidence="2 3" key="1">
    <citation type="submission" date="2024-11" db="EMBL/GenBank/DDBJ databases">
        <title>Chromosome-level genome assembly of the freshwater bivalve Anodonta woodiana.</title>
        <authorList>
            <person name="Chen X."/>
        </authorList>
    </citation>
    <scope>NUCLEOTIDE SEQUENCE [LARGE SCALE GENOMIC DNA]</scope>
    <source>
        <strain evidence="2">MN2024</strain>
        <tissue evidence="2">Gills</tissue>
    </source>
</reference>
<feature type="transmembrane region" description="Helical" evidence="1">
    <location>
        <begin position="12"/>
        <end position="34"/>
    </location>
</feature>
<protein>
    <submittedName>
        <fullName evidence="2">Uncharacterized protein</fullName>
    </submittedName>
</protein>
<keyword evidence="1" id="KW-0812">Transmembrane</keyword>
<dbReference type="EMBL" id="JBJQND010000014">
    <property type="protein sequence ID" value="KAL3854175.1"/>
    <property type="molecule type" value="Genomic_DNA"/>
</dbReference>
<proteinExistence type="predicted"/>
<keyword evidence="1" id="KW-1133">Transmembrane helix</keyword>
<sequence length="142" mass="15779">MSAPDEFVPLWVNIMVPIVMLALFVATIVTTYFCKYEVPIEKLPRLSCTIPCLEKVIISKEEPKEEKLKLEKTTQLQSKCTTQVQTGPAVQVVYSLPESGRTIGQPNLGYQDDEVNSKTISRNINSLSSNGTNNSCLKVLTN</sequence>
<dbReference type="Proteomes" id="UP001634394">
    <property type="component" value="Unassembled WGS sequence"/>
</dbReference>
<dbReference type="AlphaFoldDB" id="A0ABD3UYH4"/>
<evidence type="ECO:0000313" key="2">
    <source>
        <dbReference type="EMBL" id="KAL3854175.1"/>
    </source>
</evidence>
<accession>A0ABD3UYH4</accession>
<keyword evidence="3" id="KW-1185">Reference proteome</keyword>
<name>A0ABD3UYH4_SINWO</name>
<evidence type="ECO:0000313" key="3">
    <source>
        <dbReference type="Proteomes" id="UP001634394"/>
    </source>
</evidence>